<dbReference type="Gene3D" id="3.40.640.10">
    <property type="entry name" value="Type I PLP-dependent aspartate aminotransferase-like (Major domain)"/>
    <property type="match status" value="1"/>
</dbReference>
<sequence>MMPDPTHPTPADDIRAALDSLRAQDLPTHGGRTLSYVYDSGLAEADAIGREALAAFASTNGLDPTAFPSLARLESELVALAAGLLHGPPSTVGVATSGGTESLVLAVLAARNGSPHVERPQVVAPSTVHAAVHKAGHLLGVDVVSVPVDPVTFRADPAAMAAAVTDDTVLLVASATSYAHGVVDPVAEIAAIARERGVRCHVDACIGGWVLPFLDDVPPWTFAVEGVTSISVDLHKYAYTPKGVSLLLHRDPALRRGHFFASAAWPGYTMLNTTLQSTKSGGPLAAAWAVVHAIGLDGYAELAKRARQACLEVACAVGDIDGLDVVVAPDSTLLALTTDERCDVFTIADEMGSRGWLVQPQMSFGDLPASLHLSLCAATADRVEELVTALTGATAEAVRRGRVQVDPQLAAAAASLDPAGLDDAAFDGLLTIAGLAGDGGAVQVPERMAEVNALLDVAPPPLREALLAAVLDRITRAGAGPRMPVVPDRPADPLTQLVRSSNL</sequence>
<dbReference type="SUPFAM" id="SSF53383">
    <property type="entry name" value="PLP-dependent transferases"/>
    <property type="match status" value="1"/>
</dbReference>
<name>A0A1L3MJD8_9MICO</name>
<dbReference type="PANTHER" id="PTHR42735">
    <property type="match status" value="1"/>
</dbReference>
<protein>
    <submittedName>
        <fullName evidence="7">Pyridoxal-dependent decarboxylase</fullName>
    </submittedName>
</protein>
<accession>A0A1L3MJD8</accession>
<dbReference type="KEGG" id="jte:ASJ30_13685"/>
<reference evidence="7 8" key="1">
    <citation type="submission" date="2015-11" db="EMBL/GenBank/DDBJ databases">
        <authorList>
            <person name="Zhang Y."/>
            <person name="Guo Z."/>
        </authorList>
    </citation>
    <scope>NUCLEOTIDE SEQUENCE [LARGE SCALE GENOMIC DNA]</scope>
    <source>
        <strain evidence="7 8">YFY001</strain>
    </source>
</reference>
<dbReference type="EMBL" id="CP013290">
    <property type="protein sequence ID" value="APH02452.1"/>
    <property type="molecule type" value="Genomic_DNA"/>
</dbReference>
<dbReference type="InterPro" id="IPR050477">
    <property type="entry name" value="GrpII_AminoAcid_Decarb"/>
</dbReference>
<dbReference type="GO" id="GO:0019752">
    <property type="term" value="P:carboxylic acid metabolic process"/>
    <property type="evidence" value="ECO:0007669"/>
    <property type="project" value="InterPro"/>
</dbReference>
<dbReference type="InterPro" id="IPR015421">
    <property type="entry name" value="PyrdxlP-dep_Trfase_major"/>
</dbReference>
<dbReference type="InterPro" id="IPR002129">
    <property type="entry name" value="PyrdxlP-dep_de-COase"/>
</dbReference>
<evidence type="ECO:0000256" key="3">
    <source>
        <dbReference type="ARBA" id="ARBA00023239"/>
    </source>
</evidence>
<evidence type="ECO:0000256" key="2">
    <source>
        <dbReference type="ARBA" id="ARBA00022898"/>
    </source>
</evidence>
<evidence type="ECO:0000313" key="8">
    <source>
        <dbReference type="Proteomes" id="UP000182938"/>
    </source>
</evidence>
<evidence type="ECO:0000256" key="5">
    <source>
        <dbReference type="PIRSR" id="PIRSR602129-50"/>
    </source>
</evidence>
<organism evidence="7 8">
    <name type="scientific">Janibacter indicus</name>
    <dbReference type="NCBI Taxonomy" id="857417"/>
    <lineage>
        <taxon>Bacteria</taxon>
        <taxon>Bacillati</taxon>
        <taxon>Actinomycetota</taxon>
        <taxon>Actinomycetes</taxon>
        <taxon>Micrococcales</taxon>
        <taxon>Intrasporangiaceae</taxon>
        <taxon>Janibacter</taxon>
    </lineage>
</organism>
<comment type="cofactor">
    <cofactor evidence="1 5 6">
        <name>pyridoxal 5'-phosphate</name>
        <dbReference type="ChEBI" id="CHEBI:597326"/>
    </cofactor>
</comment>
<evidence type="ECO:0000256" key="6">
    <source>
        <dbReference type="RuleBase" id="RU000382"/>
    </source>
</evidence>
<evidence type="ECO:0000313" key="7">
    <source>
        <dbReference type="EMBL" id="APH02452.1"/>
    </source>
</evidence>
<dbReference type="Pfam" id="PF00282">
    <property type="entry name" value="Pyridoxal_deC"/>
    <property type="match status" value="1"/>
</dbReference>
<dbReference type="GO" id="GO:0004058">
    <property type="term" value="F:aromatic-L-amino-acid decarboxylase activity"/>
    <property type="evidence" value="ECO:0007669"/>
    <property type="project" value="UniProtKB-ARBA"/>
</dbReference>
<dbReference type="GO" id="GO:0030170">
    <property type="term" value="F:pyridoxal phosphate binding"/>
    <property type="evidence" value="ECO:0007669"/>
    <property type="project" value="InterPro"/>
</dbReference>
<dbReference type="PANTHER" id="PTHR42735:SF6">
    <property type="entry name" value="SPHINGOSINE-1-PHOSPHATE LYASE 1"/>
    <property type="match status" value="1"/>
</dbReference>
<feature type="modified residue" description="N6-(pyridoxal phosphate)lysine" evidence="5">
    <location>
        <position position="236"/>
    </location>
</feature>
<keyword evidence="3 6" id="KW-0456">Lyase</keyword>
<gene>
    <name evidence="7" type="ORF">ASJ30_13685</name>
</gene>
<evidence type="ECO:0000256" key="1">
    <source>
        <dbReference type="ARBA" id="ARBA00001933"/>
    </source>
</evidence>
<dbReference type="Gene3D" id="3.90.1150.10">
    <property type="entry name" value="Aspartate Aminotransferase, domain 1"/>
    <property type="match status" value="1"/>
</dbReference>
<dbReference type="Proteomes" id="UP000182938">
    <property type="component" value="Chromosome"/>
</dbReference>
<dbReference type="RefSeq" id="WP_072625594.1">
    <property type="nucleotide sequence ID" value="NZ_CP013290.1"/>
</dbReference>
<dbReference type="InterPro" id="IPR015422">
    <property type="entry name" value="PyrdxlP-dep_Trfase_small"/>
</dbReference>
<dbReference type="AlphaFoldDB" id="A0A1L3MJD8"/>
<proteinExistence type="inferred from homology"/>
<evidence type="ECO:0000256" key="4">
    <source>
        <dbReference type="ARBA" id="ARBA00038302"/>
    </source>
</evidence>
<dbReference type="InterPro" id="IPR015424">
    <property type="entry name" value="PyrdxlP-dep_Trfase"/>
</dbReference>
<keyword evidence="2 5" id="KW-0663">Pyridoxal phosphate</keyword>
<keyword evidence="8" id="KW-1185">Reference proteome</keyword>
<comment type="similarity">
    <text evidence="4">Belongs to the group II decarboxylase family. Sphingosine-1-phosphate lyase subfamily.</text>
</comment>